<proteinExistence type="predicted"/>
<accession>A0ABW6T7H5</accession>
<dbReference type="RefSeq" id="WP_167356772.1">
    <property type="nucleotide sequence ID" value="NZ_JADLPS010000002.1"/>
</dbReference>
<reference evidence="2 3" key="1">
    <citation type="submission" date="2024-10" db="EMBL/GenBank/DDBJ databases">
        <title>The Natural Products Discovery Center: Release of the First 8490 Sequenced Strains for Exploring Actinobacteria Biosynthetic Diversity.</title>
        <authorList>
            <person name="Kalkreuter E."/>
            <person name="Kautsar S.A."/>
            <person name="Yang D."/>
            <person name="Bader C.D."/>
            <person name="Teijaro C.N."/>
            <person name="Fluegel L."/>
            <person name="Davis C.M."/>
            <person name="Simpson J.R."/>
            <person name="Lauterbach L."/>
            <person name="Steele A.D."/>
            <person name="Gui C."/>
            <person name="Meng S."/>
            <person name="Li G."/>
            <person name="Viehrig K."/>
            <person name="Ye F."/>
            <person name="Su P."/>
            <person name="Kiefer A.F."/>
            <person name="Nichols A."/>
            <person name="Cepeda A.J."/>
            <person name="Yan W."/>
            <person name="Fan B."/>
            <person name="Jiang Y."/>
            <person name="Adhikari A."/>
            <person name="Zheng C.-J."/>
            <person name="Schuster L."/>
            <person name="Cowan T.M."/>
            <person name="Smanski M.J."/>
            <person name="Chevrette M.G."/>
            <person name="De Carvalho L.P.S."/>
            <person name="Shen B."/>
        </authorList>
    </citation>
    <scope>NUCLEOTIDE SEQUENCE [LARGE SCALE GENOMIC DNA]</scope>
    <source>
        <strain evidence="2 3">NPDC001867</strain>
    </source>
</reference>
<protein>
    <submittedName>
        <fullName evidence="2">Uncharacterized protein</fullName>
    </submittedName>
</protein>
<evidence type="ECO:0000313" key="3">
    <source>
        <dbReference type="Proteomes" id="UP001602089"/>
    </source>
</evidence>
<keyword evidence="3" id="KW-1185">Reference proteome</keyword>
<evidence type="ECO:0000313" key="2">
    <source>
        <dbReference type="EMBL" id="MFF4022094.1"/>
    </source>
</evidence>
<evidence type="ECO:0000256" key="1">
    <source>
        <dbReference type="SAM" id="SignalP"/>
    </source>
</evidence>
<sequence>MVAISVSSFSTAARIVTLTAAAAATSPTCPAPGTHDHAVIATMTIAEM</sequence>
<comment type="caution">
    <text evidence="2">The sequence shown here is derived from an EMBL/GenBank/DDBJ whole genome shotgun (WGS) entry which is preliminary data.</text>
</comment>
<feature type="signal peptide" evidence="1">
    <location>
        <begin position="1"/>
        <end position="22"/>
    </location>
</feature>
<dbReference type="Proteomes" id="UP001602089">
    <property type="component" value="Unassembled WGS sequence"/>
</dbReference>
<feature type="chain" id="PRO_5046559396" evidence="1">
    <location>
        <begin position="23"/>
        <end position="48"/>
    </location>
</feature>
<organism evidence="2 3">
    <name type="scientific">Nocardia elegans</name>
    <dbReference type="NCBI Taxonomy" id="300029"/>
    <lineage>
        <taxon>Bacteria</taxon>
        <taxon>Bacillati</taxon>
        <taxon>Actinomycetota</taxon>
        <taxon>Actinomycetes</taxon>
        <taxon>Mycobacteriales</taxon>
        <taxon>Nocardiaceae</taxon>
        <taxon>Nocardia</taxon>
    </lineage>
</organism>
<name>A0ABW6T7H5_9NOCA</name>
<dbReference type="EMBL" id="JBIATK010000001">
    <property type="protein sequence ID" value="MFF4022094.1"/>
    <property type="molecule type" value="Genomic_DNA"/>
</dbReference>
<gene>
    <name evidence="2" type="ORF">ACFYY5_04545</name>
</gene>
<keyword evidence="1" id="KW-0732">Signal</keyword>